<feature type="domain" description="HTH myb-type" evidence="5">
    <location>
        <begin position="199"/>
        <end position="254"/>
    </location>
</feature>
<dbReference type="InterPro" id="IPR001005">
    <property type="entry name" value="SANT/Myb"/>
</dbReference>
<sequence>MIDKTKNHKKVLISEEDASTLLQRYAATTVLTLLQEMAQFEGVKIDWNALVKRTKTGISNPREYQMLWRHLAYHNALPDKLDDGAQPLDDDSDLEYEVEAFPEVSSEASAEAAACVKVMIASGILNDSSHTNNGTVEAPLTINIPNGQSFRATSENLQLPAQGINITVPVYVQKQHMPAGTSSEGLETNALTGGTIPARRRRKPWSTEEDTELMEAVKKFGEGNWANILRGEFKGDRTASQLSQRWTIIRKRQRKLSQAPDSSGLQLSEAQRAARHAMNLALDPPKTLVTNNSGGAMLSTFTNSIPPNAVAEPSAVQHESHQKPNLMKLSSVASASTTKSHNEVSKDPFASRNNGMAPIRSTTSNSLPSTSAAKASPAQIQSQESVVTKSTPIGMGGSAAKSQLNSDPVSAAAVATGAPIATQSDAVSPLKVAQANNAVHIIPTGGSSTTSLMSGTTAPPPSNTSAVLSSSSHTALVKASSPATLDTPLVSNLSSLSPKQTKAELLANQDAKPADTSGTE</sequence>
<feature type="region of interest" description="Disordered" evidence="3">
    <location>
        <begin position="479"/>
        <end position="520"/>
    </location>
</feature>
<dbReference type="EMBL" id="JAIWQS010000006">
    <property type="protein sequence ID" value="KAJ8762619.1"/>
    <property type="molecule type" value="Genomic_DNA"/>
</dbReference>
<dbReference type="SUPFAM" id="SSF46689">
    <property type="entry name" value="Homeodomain-like"/>
    <property type="match status" value="1"/>
</dbReference>
<evidence type="ECO:0000256" key="3">
    <source>
        <dbReference type="SAM" id="MobiDB-lite"/>
    </source>
</evidence>
<evidence type="ECO:0000256" key="2">
    <source>
        <dbReference type="ARBA" id="ARBA00023242"/>
    </source>
</evidence>
<feature type="region of interest" description="Disordered" evidence="3">
    <location>
        <begin position="333"/>
        <end position="387"/>
    </location>
</feature>
<dbReference type="PROSITE" id="PS51294">
    <property type="entry name" value="HTH_MYB"/>
    <property type="match status" value="1"/>
</dbReference>
<evidence type="ECO:0000259" key="4">
    <source>
        <dbReference type="PROSITE" id="PS50090"/>
    </source>
</evidence>
<dbReference type="Proteomes" id="UP001159364">
    <property type="component" value="Linkage Group LG06"/>
</dbReference>
<proteinExistence type="predicted"/>
<feature type="domain" description="Myb-like" evidence="4">
    <location>
        <begin position="197"/>
        <end position="250"/>
    </location>
</feature>
<comment type="caution">
    <text evidence="6">The sequence shown here is derived from an EMBL/GenBank/DDBJ whole genome shotgun (WGS) entry which is preliminary data.</text>
</comment>
<gene>
    <name evidence="6" type="ORF">K2173_008058</name>
</gene>
<feature type="compositionally biased region" description="Polar residues" evidence="3">
    <location>
        <begin position="360"/>
        <end position="387"/>
    </location>
</feature>
<dbReference type="InterPro" id="IPR017930">
    <property type="entry name" value="Myb_dom"/>
</dbReference>
<name>A0AAV8T8G3_9ROSI</name>
<dbReference type="PANTHER" id="PTHR47206:SF1">
    <property type="entry name" value="HOMEODOMAIN-LIKE SUPERFAMILY PROTEIN"/>
    <property type="match status" value="1"/>
</dbReference>
<evidence type="ECO:0000313" key="7">
    <source>
        <dbReference type="Proteomes" id="UP001159364"/>
    </source>
</evidence>
<feature type="region of interest" description="Disordered" evidence="3">
    <location>
        <begin position="449"/>
        <end position="468"/>
    </location>
</feature>
<evidence type="ECO:0000256" key="1">
    <source>
        <dbReference type="ARBA" id="ARBA00004123"/>
    </source>
</evidence>
<dbReference type="AlphaFoldDB" id="A0AAV8T8G3"/>
<dbReference type="PANTHER" id="PTHR47206">
    <property type="entry name" value="HOMEODOMAIN-LIKE SUPERFAMILY PROTEIN"/>
    <property type="match status" value="1"/>
</dbReference>
<dbReference type="SMART" id="SM00717">
    <property type="entry name" value="SANT"/>
    <property type="match status" value="1"/>
</dbReference>
<protein>
    <submittedName>
        <fullName evidence="6">Uncharacterized protein</fullName>
    </submittedName>
</protein>
<dbReference type="GO" id="GO:0005634">
    <property type="term" value="C:nucleus"/>
    <property type="evidence" value="ECO:0007669"/>
    <property type="project" value="UniProtKB-SubCell"/>
</dbReference>
<dbReference type="PROSITE" id="PS50090">
    <property type="entry name" value="MYB_LIKE"/>
    <property type="match status" value="1"/>
</dbReference>
<evidence type="ECO:0000259" key="5">
    <source>
        <dbReference type="PROSITE" id="PS51294"/>
    </source>
</evidence>
<keyword evidence="7" id="KW-1185">Reference proteome</keyword>
<reference evidence="6 7" key="1">
    <citation type="submission" date="2021-09" db="EMBL/GenBank/DDBJ databases">
        <title>Genomic insights and catalytic innovation underlie evolution of tropane alkaloids biosynthesis.</title>
        <authorList>
            <person name="Wang Y.-J."/>
            <person name="Tian T."/>
            <person name="Huang J.-P."/>
            <person name="Huang S.-X."/>
        </authorList>
    </citation>
    <scope>NUCLEOTIDE SEQUENCE [LARGE SCALE GENOMIC DNA]</scope>
    <source>
        <strain evidence="6">KIB-2018</strain>
        <tissue evidence="6">Leaf</tissue>
    </source>
</reference>
<feature type="compositionally biased region" description="Polar residues" evidence="3">
    <location>
        <begin position="481"/>
        <end position="500"/>
    </location>
</feature>
<dbReference type="CDD" id="cd11660">
    <property type="entry name" value="SANT_TRF"/>
    <property type="match status" value="1"/>
</dbReference>
<dbReference type="Gene3D" id="1.10.10.60">
    <property type="entry name" value="Homeodomain-like"/>
    <property type="match status" value="1"/>
</dbReference>
<comment type="subcellular location">
    <subcellularLocation>
        <location evidence="1">Nucleus</location>
    </subcellularLocation>
</comment>
<evidence type="ECO:0000313" key="6">
    <source>
        <dbReference type="EMBL" id="KAJ8762619.1"/>
    </source>
</evidence>
<organism evidence="6 7">
    <name type="scientific">Erythroxylum novogranatense</name>
    <dbReference type="NCBI Taxonomy" id="1862640"/>
    <lineage>
        <taxon>Eukaryota</taxon>
        <taxon>Viridiplantae</taxon>
        <taxon>Streptophyta</taxon>
        <taxon>Embryophyta</taxon>
        <taxon>Tracheophyta</taxon>
        <taxon>Spermatophyta</taxon>
        <taxon>Magnoliopsida</taxon>
        <taxon>eudicotyledons</taxon>
        <taxon>Gunneridae</taxon>
        <taxon>Pentapetalae</taxon>
        <taxon>rosids</taxon>
        <taxon>fabids</taxon>
        <taxon>Malpighiales</taxon>
        <taxon>Erythroxylaceae</taxon>
        <taxon>Erythroxylum</taxon>
    </lineage>
</organism>
<accession>A0AAV8T8G3</accession>
<dbReference type="InterPro" id="IPR009057">
    <property type="entry name" value="Homeodomain-like_sf"/>
</dbReference>
<keyword evidence="2" id="KW-0539">Nucleus</keyword>
<dbReference type="Pfam" id="PF00249">
    <property type="entry name" value="Myb_DNA-binding"/>
    <property type="match status" value="1"/>
</dbReference>